<comment type="caution">
    <text evidence="8">The sequence shown here is derived from an EMBL/GenBank/DDBJ whole genome shotgun (WGS) entry which is preliminary data.</text>
</comment>
<dbReference type="OrthoDB" id="3213360at2"/>
<keyword evidence="5" id="KW-0411">Iron-sulfur</keyword>
<evidence type="ECO:0000256" key="4">
    <source>
        <dbReference type="ARBA" id="ARBA00023004"/>
    </source>
</evidence>
<dbReference type="GO" id="GO:0016705">
    <property type="term" value="F:oxidoreductase activity, acting on paired donors, with incorporation or reduction of molecular oxygen"/>
    <property type="evidence" value="ECO:0007669"/>
    <property type="project" value="UniProtKB-ARBA"/>
</dbReference>
<name>A0A5R9AE58_9MICC</name>
<dbReference type="GO" id="GO:0051537">
    <property type="term" value="F:2 iron, 2 sulfur cluster binding"/>
    <property type="evidence" value="ECO:0007669"/>
    <property type="project" value="UniProtKB-KW"/>
</dbReference>
<dbReference type="PROSITE" id="PS51296">
    <property type="entry name" value="RIESKE"/>
    <property type="match status" value="1"/>
</dbReference>
<dbReference type="GO" id="GO:0042128">
    <property type="term" value="P:nitrate assimilation"/>
    <property type="evidence" value="ECO:0007669"/>
    <property type="project" value="UniProtKB-KW"/>
</dbReference>
<dbReference type="AlphaFoldDB" id="A0A5R9AE58"/>
<dbReference type="RefSeq" id="WP_138169785.1">
    <property type="nucleotide sequence ID" value="NZ_VAWA01000005.1"/>
</dbReference>
<dbReference type="PANTHER" id="PTHR40562:SF1">
    <property type="entry name" value="NITRITE REDUCTASE (NADH) SMALL SUBUNIT"/>
    <property type="match status" value="1"/>
</dbReference>
<evidence type="ECO:0000256" key="5">
    <source>
        <dbReference type="ARBA" id="ARBA00023014"/>
    </source>
</evidence>
<keyword evidence="2" id="KW-0479">Metal-binding</keyword>
<evidence type="ECO:0000256" key="2">
    <source>
        <dbReference type="ARBA" id="ARBA00022723"/>
    </source>
</evidence>
<accession>A0A5R9AE58</accession>
<sequence>MATAVVERLSGTTFEDGHRPWLTVCSLDELEPLWGEAALLRGTQIALVRLPDDRVFAVDHWDPRAQANVMARGIVGSAKGRATLASPIYKQVYDLESGECLSETGAALNVYPVRVVGGAVQVSH</sequence>
<dbReference type="GO" id="GO:0046872">
    <property type="term" value="F:metal ion binding"/>
    <property type="evidence" value="ECO:0007669"/>
    <property type="project" value="UniProtKB-KW"/>
</dbReference>
<dbReference type="GO" id="GO:0008942">
    <property type="term" value="F:nitrite reductase [NAD(P)H] activity"/>
    <property type="evidence" value="ECO:0007669"/>
    <property type="project" value="InterPro"/>
</dbReference>
<keyword evidence="4" id="KW-0408">Iron</keyword>
<reference evidence="8 9" key="1">
    <citation type="submission" date="2019-05" db="EMBL/GenBank/DDBJ databases">
        <title>Nesterenkonia sp. GY239, isolated from the Southern Atlantic Ocean.</title>
        <authorList>
            <person name="Zhang G."/>
        </authorList>
    </citation>
    <scope>NUCLEOTIDE SEQUENCE [LARGE SCALE GENOMIC DNA]</scope>
    <source>
        <strain evidence="8 9">GY239</strain>
    </source>
</reference>
<organism evidence="8 9">
    <name type="scientific">Nesterenkonia sphaerica</name>
    <dbReference type="NCBI Taxonomy" id="1804988"/>
    <lineage>
        <taxon>Bacteria</taxon>
        <taxon>Bacillati</taxon>
        <taxon>Actinomycetota</taxon>
        <taxon>Actinomycetes</taxon>
        <taxon>Micrococcales</taxon>
        <taxon>Micrococcaceae</taxon>
        <taxon>Nesterenkonia</taxon>
    </lineage>
</organism>
<evidence type="ECO:0000256" key="1">
    <source>
        <dbReference type="ARBA" id="ARBA00022714"/>
    </source>
</evidence>
<dbReference type="Proteomes" id="UP000306544">
    <property type="component" value="Unassembled WGS sequence"/>
</dbReference>
<dbReference type="InterPro" id="IPR012748">
    <property type="entry name" value="Rieske-like_NirD"/>
</dbReference>
<protein>
    <submittedName>
        <fullName evidence="8">Nitrite reductase small subunit NirD</fullName>
    </submittedName>
</protein>
<keyword evidence="9" id="KW-1185">Reference proteome</keyword>
<dbReference type="SUPFAM" id="SSF50022">
    <property type="entry name" value="ISP domain"/>
    <property type="match status" value="1"/>
</dbReference>
<dbReference type="GO" id="GO:0004497">
    <property type="term" value="F:monooxygenase activity"/>
    <property type="evidence" value="ECO:0007669"/>
    <property type="project" value="UniProtKB-ARBA"/>
</dbReference>
<dbReference type="PANTHER" id="PTHR40562">
    <property type="match status" value="1"/>
</dbReference>
<feature type="domain" description="Rieske" evidence="7">
    <location>
        <begin position="22"/>
        <end position="122"/>
    </location>
</feature>
<keyword evidence="1" id="KW-0001">2Fe-2S</keyword>
<keyword evidence="6" id="KW-0534">Nitrate assimilation</keyword>
<evidence type="ECO:0000256" key="6">
    <source>
        <dbReference type="ARBA" id="ARBA00023063"/>
    </source>
</evidence>
<dbReference type="Gene3D" id="2.102.10.10">
    <property type="entry name" value="Rieske [2Fe-2S] iron-sulphur domain"/>
    <property type="match status" value="1"/>
</dbReference>
<dbReference type="Pfam" id="PF13806">
    <property type="entry name" value="Rieske_2"/>
    <property type="match status" value="1"/>
</dbReference>
<dbReference type="InterPro" id="IPR036922">
    <property type="entry name" value="Rieske_2Fe-2S_sf"/>
</dbReference>
<proteinExistence type="predicted"/>
<dbReference type="InterPro" id="IPR017941">
    <property type="entry name" value="Rieske_2Fe-2S"/>
</dbReference>
<evidence type="ECO:0000259" key="7">
    <source>
        <dbReference type="PROSITE" id="PS51296"/>
    </source>
</evidence>
<gene>
    <name evidence="8" type="primary">nirD</name>
    <name evidence="8" type="ORF">FEF27_05120</name>
</gene>
<dbReference type="PROSITE" id="PS51300">
    <property type="entry name" value="NIRD"/>
    <property type="match status" value="1"/>
</dbReference>
<evidence type="ECO:0000256" key="3">
    <source>
        <dbReference type="ARBA" id="ARBA00023002"/>
    </source>
</evidence>
<dbReference type="CDD" id="cd03529">
    <property type="entry name" value="Rieske_NirD"/>
    <property type="match status" value="1"/>
</dbReference>
<dbReference type="NCBIfam" id="TIGR02378">
    <property type="entry name" value="nirD_assim_sml"/>
    <property type="match status" value="1"/>
</dbReference>
<dbReference type="EMBL" id="VAWA01000005">
    <property type="protein sequence ID" value="TLP77072.1"/>
    <property type="molecule type" value="Genomic_DNA"/>
</dbReference>
<keyword evidence="3" id="KW-0560">Oxidoreductase</keyword>
<evidence type="ECO:0000313" key="9">
    <source>
        <dbReference type="Proteomes" id="UP000306544"/>
    </source>
</evidence>
<dbReference type="InterPro" id="IPR017881">
    <property type="entry name" value="NirD"/>
</dbReference>
<evidence type="ECO:0000313" key="8">
    <source>
        <dbReference type="EMBL" id="TLP77072.1"/>
    </source>
</evidence>